<sequence length="315" mass="34842">MKPSFISGFCLAFFLLVSHYSVAGQRFDYPTANLSTTWTNAESAPHSVSFTDGSTVRAILLRGSYGPRFACGFYCNGTCTSYLFAIFIVQTNSGSGIVQPAIGFPQVVWSANRDRPVKLGATLTLTPAGELVLRDADGSRVWSTNTARKSVVGMNITDNGNLVLFNAKNKIVWDSFNYPTDSLVPGQKLFEGQKLIAGVSPTNWSKGLYSLQVTNRGLFAYLESKPHRVYYRYLIKGTDRSKERSYIRFLNGSLALFIHSAEPSRPDGSIPVPRASLSQYMKLMSDGHLKVLEWQSGWSGWKVVADLFGVPRRSM</sequence>
<proteinExistence type="predicted"/>
<reference evidence="1 2" key="2">
    <citation type="journal article" date="2022" name="Mol. Ecol. Resour.">
        <title>The genomes of chicory, endive, great burdock and yacon provide insights into Asteraceae paleo-polyploidization history and plant inulin production.</title>
        <authorList>
            <person name="Fan W."/>
            <person name="Wang S."/>
            <person name="Wang H."/>
            <person name="Wang A."/>
            <person name="Jiang F."/>
            <person name="Liu H."/>
            <person name="Zhao H."/>
            <person name="Xu D."/>
            <person name="Zhang Y."/>
        </authorList>
    </citation>
    <scope>NUCLEOTIDE SEQUENCE [LARGE SCALE GENOMIC DNA]</scope>
    <source>
        <strain evidence="2">cv. Niubang</strain>
    </source>
</reference>
<keyword evidence="2" id="KW-1185">Reference proteome</keyword>
<accession>A0ACB9CJJ8</accession>
<dbReference type="Proteomes" id="UP001055879">
    <property type="component" value="Linkage Group LG04"/>
</dbReference>
<name>A0ACB9CJJ8_ARCLA</name>
<evidence type="ECO:0000313" key="1">
    <source>
        <dbReference type="EMBL" id="KAI3734307.1"/>
    </source>
</evidence>
<reference evidence="2" key="1">
    <citation type="journal article" date="2022" name="Mol. Ecol. Resour.">
        <title>The genomes of chicory, endive, great burdock and yacon provide insights into Asteraceae palaeo-polyploidization history and plant inulin production.</title>
        <authorList>
            <person name="Fan W."/>
            <person name="Wang S."/>
            <person name="Wang H."/>
            <person name="Wang A."/>
            <person name="Jiang F."/>
            <person name="Liu H."/>
            <person name="Zhao H."/>
            <person name="Xu D."/>
            <person name="Zhang Y."/>
        </authorList>
    </citation>
    <scope>NUCLEOTIDE SEQUENCE [LARGE SCALE GENOMIC DNA]</scope>
    <source>
        <strain evidence="2">cv. Niubang</strain>
    </source>
</reference>
<dbReference type="EMBL" id="CM042050">
    <property type="protein sequence ID" value="KAI3734307.1"/>
    <property type="molecule type" value="Genomic_DNA"/>
</dbReference>
<comment type="caution">
    <text evidence="1">The sequence shown here is derived from an EMBL/GenBank/DDBJ whole genome shotgun (WGS) entry which is preliminary data.</text>
</comment>
<protein>
    <submittedName>
        <fullName evidence="1">Uncharacterized protein</fullName>
    </submittedName>
</protein>
<organism evidence="1 2">
    <name type="scientific">Arctium lappa</name>
    <name type="common">Greater burdock</name>
    <name type="synonym">Lappa major</name>
    <dbReference type="NCBI Taxonomy" id="4217"/>
    <lineage>
        <taxon>Eukaryota</taxon>
        <taxon>Viridiplantae</taxon>
        <taxon>Streptophyta</taxon>
        <taxon>Embryophyta</taxon>
        <taxon>Tracheophyta</taxon>
        <taxon>Spermatophyta</taxon>
        <taxon>Magnoliopsida</taxon>
        <taxon>eudicotyledons</taxon>
        <taxon>Gunneridae</taxon>
        <taxon>Pentapetalae</taxon>
        <taxon>asterids</taxon>
        <taxon>campanulids</taxon>
        <taxon>Asterales</taxon>
        <taxon>Asteraceae</taxon>
        <taxon>Carduoideae</taxon>
        <taxon>Cardueae</taxon>
        <taxon>Arctiinae</taxon>
        <taxon>Arctium</taxon>
    </lineage>
</organism>
<evidence type="ECO:0000313" key="2">
    <source>
        <dbReference type="Proteomes" id="UP001055879"/>
    </source>
</evidence>
<gene>
    <name evidence="1" type="ORF">L6452_13773</name>
</gene>